<proteinExistence type="inferred from homology"/>
<dbReference type="InterPro" id="IPR020476">
    <property type="entry name" value="Nudix_hydrolase"/>
</dbReference>
<feature type="domain" description="Nudix hydrolase" evidence="4">
    <location>
        <begin position="26"/>
        <end position="155"/>
    </location>
</feature>
<comment type="caution">
    <text evidence="5">The sequence shown here is derived from an EMBL/GenBank/DDBJ whole genome shotgun (WGS) entry which is preliminary data.</text>
</comment>
<dbReference type="InterPro" id="IPR020084">
    <property type="entry name" value="NUDIX_hydrolase_CS"/>
</dbReference>
<dbReference type="CDD" id="cd03424">
    <property type="entry name" value="NUDIX_ADPRase_Nudt5_UGPPase_Nudt14"/>
    <property type="match status" value="1"/>
</dbReference>
<dbReference type="PANTHER" id="PTHR11839">
    <property type="entry name" value="UDP/ADP-SUGAR PYROPHOSPHATASE"/>
    <property type="match status" value="1"/>
</dbReference>
<dbReference type="InterPro" id="IPR000086">
    <property type="entry name" value="NUDIX_hydrolase_dom"/>
</dbReference>
<comment type="cofactor">
    <cofactor evidence="1">
        <name>Mg(2+)</name>
        <dbReference type="ChEBI" id="CHEBI:18420"/>
    </cofactor>
</comment>
<organism evidence="5 6">
    <name type="scientific">Tumebacillus lipolyticus</name>
    <dbReference type="NCBI Taxonomy" id="1280370"/>
    <lineage>
        <taxon>Bacteria</taxon>
        <taxon>Bacillati</taxon>
        <taxon>Bacillota</taxon>
        <taxon>Bacilli</taxon>
        <taxon>Bacillales</taxon>
        <taxon>Alicyclobacillaceae</taxon>
        <taxon>Tumebacillus</taxon>
    </lineage>
</organism>
<dbReference type="PRINTS" id="PR00502">
    <property type="entry name" value="NUDIXFAMILY"/>
</dbReference>
<evidence type="ECO:0000256" key="1">
    <source>
        <dbReference type="ARBA" id="ARBA00001946"/>
    </source>
</evidence>
<accession>A0ABW4ZT47</accession>
<evidence type="ECO:0000259" key="4">
    <source>
        <dbReference type="PROSITE" id="PS51462"/>
    </source>
</evidence>
<dbReference type="Pfam" id="PF00293">
    <property type="entry name" value="NUDIX"/>
    <property type="match status" value="1"/>
</dbReference>
<dbReference type="EMBL" id="JBHUIO010000002">
    <property type="protein sequence ID" value="MFD2169163.1"/>
    <property type="molecule type" value="Genomic_DNA"/>
</dbReference>
<protein>
    <submittedName>
        <fullName evidence="5">NUDIX hydrolase</fullName>
        <ecNumber evidence="5">3.6.-.-</ecNumber>
    </submittedName>
</protein>
<dbReference type="EC" id="3.6.-.-" evidence="5"/>
<dbReference type="PROSITE" id="PS51462">
    <property type="entry name" value="NUDIX"/>
    <property type="match status" value="1"/>
</dbReference>
<reference evidence="6" key="1">
    <citation type="journal article" date="2019" name="Int. J. Syst. Evol. Microbiol.">
        <title>The Global Catalogue of Microorganisms (GCM) 10K type strain sequencing project: providing services to taxonomists for standard genome sequencing and annotation.</title>
        <authorList>
            <consortium name="The Broad Institute Genomics Platform"/>
            <consortium name="The Broad Institute Genome Sequencing Center for Infectious Disease"/>
            <person name="Wu L."/>
            <person name="Ma J."/>
        </authorList>
    </citation>
    <scope>NUCLEOTIDE SEQUENCE [LARGE SCALE GENOMIC DNA]</scope>
    <source>
        <strain evidence="6">CGMCC 1.13574</strain>
    </source>
</reference>
<dbReference type="InterPro" id="IPR015797">
    <property type="entry name" value="NUDIX_hydrolase-like_dom_sf"/>
</dbReference>
<evidence type="ECO:0000256" key="3">
    <source>
        <dbReference type="RuleBase" id="RU003476"/>
    </source>
</evidence>
<comment type="similarity">
    <text evidence="3">Belongs to the Nudix hydrolase family.</text>
</comment>
<dbReference type="SUPFAM" id="SSF55811">
    <property type="entry name" value="Nudix"/>
    <property type="match status" value="1"/>
</dbReference>
<dbReference type="PANTHER" id="PTHR11839:SF18">
    <property type="entry name" value="NUDIX HYDROLASE DOMAIN-CONTAINING PROTEIN"/>
    <property type="match status" value="1"/>
</dbReference>
<keyword evidence="2 3" id="KW-0378">Hydrolase</keyword>
<dbReference type="RefSeq" id="WP_386044211.1">
    <property type="nucleotide sequence ID" value="NZ_JBHUIO010000002.1"/>
</dbReference>
<dbReference type="Proteomes" id="UP001597343">
    <property type="component" value="Unassembled WGS sequence"/>
</dbReference>
<gene>
    <name evidence="5" type="ORF">ACFSOY_03905</name>
</gene>
<keyword evidence="6" id="KW-1185">Reference proteome</keyword>
<sequence>MSTPLVYENHKYEVYSDEHNGLYLRHKHPNYATVVALCAGKLVVIAQYRKAIDSISYELPGGKIDEGESYEQAARRELLEETGLICGELHFLGTANSYACLVDSRTHLFFTRDILEQREQNLDADESISVEFHEVESVFAAIENGTWCDPELSHGILLARLKGMI</sequence>
<name>A0ABW4ZT47_9BACL</name>
<dbReference type="Gene3D" id="3.90.79.10">
    <property type="entry name" value="Nucleoside Triphosphate Pyrophosphohydrolase"/>
    <property type="match status" value="1"/>
</dbReference>
<evidence type="ECO:0000313" key="5">
    <source>
        <dbReference type="EMBL" id="MFD2169163.1"/>
    </source>
</evidence>
<dbReference type="GO" id="GO:0016787">
    <property type="term" value="F:hydrolase activity"/>
    <property type="evidence" value="ECO:0007669"/>
    <property type="project" value="UniProtKB-KW"/>
</dbReference>
<evidence type="ECO:0000313" key="6">
    <source>
        <dbReference type="Proteomes" id="UP001597343"/>
    </source>
</evidence>
<evidence type="ECO:0000256" key="2">
    <source>
        <dbReference type="ARBA" id="ARBA00022801"/>
    </source>
</evidence>
<dbReference type="PROSITE" id="PS00893">
    <property type="entry name" value="NUDIX_BOX"/>
    <property type="match status" value="1"/>
</dbReference>